<organism evidence="2 3">
    <name type="scientific">Candidatus Berkelbacteria bacterium Gr01-1014_85</name>
    <dbReference type="NCBI Taxonomy" id="2017150"/>
    <lineage>
        <taxon>Bacteria</taxon>
        <taxon>Candidatus Berkelbacteria</taxon>
    </lineage>
</organism>
<comment type="caution">
    <text evidence="2">The sequence shown here is derived from an EMBL/GenBank/DDBJ whole genome shotgun (WGS) entry which is preliminary data.</text>
</comment>
<gene>
    <name evidence="2" type="ORF">CEO22_530</name>
</gene>
<keyword evidence="1" id="KW-0472">Membrane</keyword>
<protein>
    <submittedName>
        <fullName evidence="2">Uncharacterized protein</fullName>
    </submittedName>
</protein>
<accession>A0A554JAD0</accession>
<keyword evidence="1" id="KW-0812">Transmembrane</keyword>
<reference evidence="2 3" key="1">
    <citation type="submission" date="2017-08" db="EMBL/GenBank/DDBJ databases">
        <title>Mechanisms for carbon and nitrogen cycling indicate functional differentiation within the Candidate Phyla Radiation.</title>
        <authorList>
            <person name="Danczak R.E."/>
            <person name="Johnston M.D."/>
            <person name="Kenah C."/>
            <person name="Slattery M."/>
            <person name="Wrighton K.C."/>
            <person name="Wilkins M.J."/>
        </authorList>
    </citation>
    <scope>NUCLEOTIDE SEQUENCE [LARGE SCALE GENOMIC DNA]</scope>
    <source>
        <strain evidence="2">Gr01-1014_85</strain>
    </source>
</reference>
<sequence>MENNLPIKEAVQLFTNPRNIILGIAVLIIIFTALGFTLAKQTINSSSSPKLSSIEQDTKYISNLSRMSFTVPQGYGINITGGCEGGCTYTYEVKRQEGIALTGNPSQISITESRSEYSTVEEYVKNNINKFENPEEITFKNVRTLKYTNPGLFGIQTDYFLIKDGFAFHIQCLDEESDELVQTILKGIKL</sequence>
<dbReference type="AlphaFoldDB" id="A0A554JAD0"/>
<proteinExistence type="predicted"/>
<evidence type="ECO:0000313" key="2">
    <source>
        <dbReference type="EMBL" id="TSC65276.1"/>
    </source>
</evidence>
<dbReference type="EMBL" id="VMFD01000051">
    <property type="protein sequence ID" value="TSC65276.1"/>
    <property type="molecule type" value="Genomic_DNA"/>
</dbReference>
<name>A0A554JAD0_9BACT</name>
<feature type="transmembrane region" description="Helical" evidence="1">
    <location>
        <begin position="20"/>
        <end position="39"/>
    </location>
</feature>
<keyword evidence="1" id="KW-1133">Transmembrane helix</keyword>
<dbReference type="Proteomes" id="UP000316253">
    <property type="component" value="Unassembled WGS sequence"/>
</dbReference>
<evidence type="ECO:0000313" key="3">
    <source>
        <dbReference type="Proteomes" id="UP000316253"/>
    </source>
</evidence>
<evidence type="ECO:0000256" key="1">
    <source>
        <dbReference type="SAM" id="Phobius"/>
    </source>
</evidence>